<dbReference type="OrthoDB" id="6369198at2759"/>
<comment type="caution">
    <text evidence="1">The sequence shown here is derived from an EMBL/GenBank/DDBJ whole genome shotgun (WGS) entry which is preliminary data.</text>
</comment>
<gene>
    <name evidence="1" type="ORF">HAZT_HAZT008081</name>
</gene>
<dbReference type="Gene3D" id="1.10.10.1450">
    <property type="match status" value="1"/>
</dbReference>
<reference evidence="1" key="1">
    <citation type="submission" date="2014-08" db="EMBL/GenBank/DDBJ databases">
        <authorList>
            <person name="Murali S."/>
            <person name="Richards S."/>
            <person name="Bandaranaike D."/>
            <person name="Bellair M."/>
            <person name="Blankenburg K."/>
            <person name="Chao H."/>
            <person name="Dinh H."/>
            <person name="Doddapaneni H."/>
            <person name="Dugan-Rocha S."/>
            <person name="Elkadiri S."/>
            <person name="Gnanaolivu R."/>
            <person name="Hughes D."/>
            <person name="Lee S."/>
            <person name="Li M."/>
            <person name="Ming W."/>
            <person name="Munidasa M."/>
            <person name="Muniz J."/>
            <person name="Nguyen L."/>
            <person name="Osuji N."/>
            <person name="Pu L.-L."/>
            <person name="Puazo M."/>
            <person name="Skinner E."/>
            <person name="Qu C."/>
            <person name="Quiroz J."/>
            <person name="Raj R."/>
            <person name="Weissenberger G."/>
            <person name="Xin Y."/>
            <person name="Zou X."/>
            <person name="Han Y."/>
            <person name="Worley K."/>
            <person name="Muzny D."/>
            <person name="Gibbs R."/>
        </authorList>
    </citation>
    <scope>NUCLEOTIDE SEQUENCE</scope>
    <source>
        <strain evidence="1">HAZT.00-mixed</strain>
        <tissue evidence="1">Whole organism</tissue>
    </source>
</reference>
<evidence type="ECO:0000313" key="1">
    <source>
        <dbReference type="EMBL" id="KAA0187469.1"/>
    </source>
</evidence>
<protein>
    <recommendedName>
        <fullName evidence="2">Mos1 transposase HTH domain-containing protein</fullName>
    </recommendedName>
</protein>
<name>A0A6A0GV48_HYAAZ</name>
<sequence length="296" mass="32718">MERGIVRDLKMLYRSSLVEFTMKAIQKSLLKPESTARHLPNESDNVSLGSEGNASFDKEILKVTNFKEFLEVDGKLCCCVDDEDDLVALIVQNIKEQCSTISNTHDRPGPCIASISNADTNEEDFTKEGEEVVISSLPPQMLEEYYVKEEDQDAADNISVKEEPMCLSGNQVLPGSGGERAQPSITDQLPTLSLPCPSVCKEENITTVVSEDQVSGALLHALMFGVAAQVLFSLIELQLPPRLEQRLAIKFCIGLGKSAEETLAMIRQVFGSESLPSSAVMRWHKFFRECAQLNSR</sequence>
<reference evidence="1" key="3">
    <citation type="submission" date="2019-06" db="EMBL/GenBank/DDBJ databases">
        <authorList>
            <person name="Poynton C."/>
            <person name="Hasenbein S."/>
            <person name="Benoit J.B."/>
            <person name="Sepulveda M.S."/>
            <person name="Poelchau M.F."/>
            <person name="Murali S.C."/>
            <person name="Chen S."/>
            <person name="Glastad K.M."/>
            <person name="Werren J.H."/>
            <person name="Vineis J.H."/>
            <person name="Bowen J.L."/>
            <person name="Friedrich M."/>
            <person name="Jones J."/>
            <person name="Robertson H.M."/>
            <person name="Feyereisen R."/>
            <person name="Mechler-Hickson A."/>
            <person name="Mathers N."/>
            <person name="Lee C.E."/>
            <person name="Colbourne J.K."/>
            <person name="Biales A."/>
            <person name="Johnston J.S."/>
            <person name="Wellborn G.A."/>
            <person name="Rosendale A.J."/>
            <person name="Cridge A.G."/>
            <person name="Munoz-Torres M.C."/>
            <person name="Bain P.A."/>
            <person name="Manny A.R."/>
            <person name="Major K.M."/>
            <person name="Lambert F.N."/>
            <person name="Vulpe C.D."/>
            <person name="Tuck P."/>
            <person name="Blalock B.J."/>
            <person name="Lin Y.-Y."/>
            <person name="Smith M.E."/>
            <person name="Ochoa-Acuna H."/>
            <person name="Chen M.-J.M."/>
            <person name="Childers C.P."/>
            <person name="Qu J."/>
            <person name="Dugan S."/>
            <person name="Lee S.L."/>
            <person name="Chao H."/>
            <person name="Dinh H."/>
            <person name="Han Y."/>
            <person name="Doddapaneni H."/>
            <person name="Worley K.C."/>
            <person name="Muzny D.M."/>
            <person name="Gibbs R.A."/>
            <person name="Richards S."/>
        </authorList>
    </citation>
    <scope>NUCLEOTIDE SEQUENCE</scope>
    <source>
        <strain evidence="1">HAZT.00-mixed</strain>
        <tissue evidence="1">Whole organism</tissue>
    </source>
</reference>
<evidence type="ECO:0008006" key="2">
    <source>
        <dbReference type="Google" id="ProtNLM"/>
    </source>
</evidence>
<dbReference type="Proteomes" id="UP000711488">
    <property type="component" value="Unassembled WGS sequence"/>
</dbReference>
<proteinExistence type="predicted"/>
<organism evidence="1">
    <name type="scientific">Hyalella azteca</name>
    <name type="common">Amphipod</name>
    <dbReference type="NCBI Taxonomy" id="294128"/>
    <lineage>
        <taxon>Eukaryota</taxon>
        <taxon>Metazoa</taxon>
        <taxon>Ecdysozoa</taxon>
        <taxon>Arthropoda</taxon>
        <taxon>Crustacea</taxon>
        <taxon>Multicrustacea</taxon>
        <taxon>Malacostraca</taxon>
        <taxon>Eumalacostraca</taxon>
        <taxon>Peracarida</taxon>
        <taxon>Amphipoda</taxon>
        <taxon>Senticaudata</taxon>
        <taxon>Talitrida</taxon>
        <taxon>Talitroidea</taxon>
        <taxon>Hyalellidae</taxon>
        <taxon>Hyalella</taxon>
    </lineage>
</organism>
<dbReference type="EMBL" id="JQDR03014881">
    <property type="protein sequence ID" value="KAA0187469.1"/>
    <property type="molecule type" value="Genomic_DNA"/>
</dbReference>
<accession>A0A6A0GV48</accession>
<reference evidence="1" key="2">
    <citation type="journal article" date="2018" name="Environ. Sci. Technol.">
        <title>The Toxicogenome of Hyalella azteca: A Model for Sediment Ecotoxicology and Evolutionary Toxicology.</title>
        <authorList>
            <person name="Poynton H.C."/>
            <person name="Hasenbein S."/>
            <person name="Benoit J.B."/>
            <person name="Sepulveda M.S."/>
            <person name="Poelchau M.F."/>
            <person name="Hughes D.S.T."/>
            <person name="Murali S.C."/>
            <person name="Chen S."/>
            <person name="Glastad K.M."/>
            <person name="Goodisman M.A.D."/>
            <person name="Werren J.H."/>
            <person name="Vineis J.H."/>
            <person name="Bowen J.L."/>
            <person name="Friedrich M."/>
            <person name="Jones J."/>
            <person name="Robertson H.M."/>
            <person name="Feyereisen R."/>
            <person name="Mechler-Hickson A."/>
            <person name="Mathers N."/>
            <person name="Lee C.E."/>
            <person name="Colbourne J.K."/>
            <person name="Biales A."/>
            <person name="Johnston J.S."/>
            <person name="Wellborn G.A."/>
            <person name="Rosendale A.J."/>
            <person name="Cridge A.G."/>
            <person name="Munoz-Torres M.C."/>
            <person name="Bain P.A."/>
            <person name="Manny A.R."/>
            <person name="Major K.M."/>
            <person name="Lambert F.N."/>
            <person name="Vulpe C.D."/>
            <person name="Tuck P."/>
            <person name="Blalock B.J."/>
            <person name="Lin Y.Y."/>
            <person name="Smith M.E."/>
            <person name="Ochoa-Acuna H."/>
            <person name="Chen M.M."/>
            <person name="Childers C.P."/>
            <person name="Qu J."/>
            <person name="Dugan S."/>
            <person name="Lee S.L."/>
            <person name="Chao H."/>
            <person name="Dinh H."/>
            <person name="Han Y."/>
            <person name="Doddapaneni H."/>
            <person name="Worley K.C."/>
            <person name="Muzny D.M."/>
            <person name="Gibbs R.A."/>
            <person name="Richards S."/>
        </authorList>
    </citation>
    <scope>NUCLEOTIDE SEQUENCE</scope>
    <source>
        <strain evidence="1">HAZT.00-mixed</strain>
        <tissue evidence="1">Whole organism</tissue>
    </source>
</reference>
<dbReference type="AlphaFoldDB" id="A0A6A0GV48"/>